<accession>A0A9E7JJP4</accession>
<dbReference type="PANTHER" id="PTHR10836:SF133">
    <property type="entry name" value="GLYCERALDEHYDE-3-PHOSPHATE DEHYDROGENASE 1, CYTOSOLIC"/>
    <property type="match status" value="1"/>
</dbReference>
<dbReference type="Gene3D" id="3.30.360.10">
    <property type="entry name" value="Dihydrodipicolinate Reductase, domain 2"/>
    <property type="match status" value="1"/>
</dbReference>
<keyword evidence="13" id="KW-1185">Reference proteome</keyword>
<dbReference type="GO" id="GO:0050661">
    <property type="term" value="F:NADP binding"/>
    <property type="evidence" value="ECO:0007669"/>
    <property type="project" value="InterPro"/>
</dbReference>
<dbReference type="Proteomes" id="UP001055439">
    <property type="component" value="Chromosome 10"/>
</dbReference>
<reference evidence="12" key="1">
    <citation type="submission" date="2022-05" db="EMBL/GenBank/DDBJ databases">
        <title>The Musa troglodytarum L. genome provides insights into the mechanism of non-climacteric behaviour and enrichment of carotenoids.</title>
        <authorList>
            <person name="Wang J."/>
        </authorList>
    </citation>
    <scope>NUCLEOTIDE SEQUENCE</scope>
    <source>
        <tissue evidence="12">Leaf</tissue>
    </source>
</reference>
<dbReference type="Gene3D" id="3.40.50.720">
    <property type="entry name" value="NAD(P)-binding Rossmann-like Domain"/>
    <property type="match status" value="1"/>
</dbReference>
<dbReference type="Gene3D" id="3.40.50.12710">
    <property type="match status" value="1"/>
</dbReference>
<dbReference type="GO" id="GO:0005829">
    <property type="term" value="C:cytosol"/>
    <property type="evidence" value="ECO:0007669"/>
    <property type="project" value="TreeGrafter"/>
</dbReference>
<dbReference type="GO" id="GO:0042301">
    <property type="term" value="F:phosphate ion binding"/>
    <property type="evidence" value="ECO:0007669"/>
    <property type="project" value="UniProtKB-ARBA"/>
</dbReference>
<dbReference type="OrthoDB" id="17415at2759"/>
<proteinExistence type="inferred from homology"/>
<evidence type="ECO:0000256" key="7">
    <source>
        <dbReference type="ARBA" id="ARBA00023027"/>
    </source>
</evidence>
<dbReference type="GO" id="GO:0070403">
    <property type="term" value="F:NAD+ binding"/>
    <property type="evidence" value="ECO:0007669"/>
    <property type="project" value="UniProtKB-ARBA"/>
</dbReference>
<dbReference type="InterPro" id="IPR020829">
    <property type="entry name" value="GlycerAld_3-P_DH_cat"/>
</dbReference>
<comment type="pathway">
    <text evidence="2">Carbohydrate degradation; glycolysis; pyruvate from D-glyceraldehyde 3-phosphate: step 1/5.</text>
</comment>
<evidence type="ECO:0000256" key="5">
    <source>
        <dbReference type="ARBA" id="ARBA00022490"/>
    </source>
</evidence>
<dbReference type="FunFam" id="3.40.50.720:FF:000020">
    <property type="entry name" value="Glyceraldehyde-3-phosphate dehydrogenase"/>
    <property type="match status" value="1"/>
</dbReference>
<dbReference type="Pfam" id="PF00044">
    <property type="entry name" value="Gp_dh_N"/>
    <property type="match status" value="1"/>
</dbReference>
<dbReference type="PROSITE" id="PS00071">
    <property type="entry name" value="GAPDH"/>
    <property type="match status" value="1"/>
</dbReference>
<dbReference type="InterPro" id="IPR020831">
    <property type="entry name" value="GlycerAld/Erythrose_P_DH"/>
</dbReference>
<dbReference type="InterPro" id="IPR006424">
    <property type="entry name" value="Glyceraldehyde-3-P_DH_1"/>
</dbReference>
<organism evidence="12 13">
    <name type="scientific">Musa troglodytarum</name>
    <name type="common">fe'i banana</name>
    <dbReference type="NCBI Taxonomy" id="320322"/>
    <lineage>
        <taxon>Eukaryota</taxon>
        <taxon>Viridiplantae</taxon>
        <taxon>Streptophyta</taxon>
        <taxon>Embryophyta</taxon>
        <taxon>Tracheophyta</taxon>
        <taxon>Spermatophyta</taxon>
        <taxon>Magnoliopsida</taxon>
        <taxon>Liliopsida</taxon>
        <taxon>Zingiberales</taxon>
        <taxon>Musaceae</taxon>
        <taxon>Musa</taxon>
    </lineage>
</organism>
<dbReference type="NCBIfam" id="TIGR01534">
    <property type="entry name" value="GAPDH-I"/>
    <property type="match status" value="1"/>
</dbReference>
<dbReference type="InterPro" id="IPR020828">
    <property type="entry name" value="GlycerAld_3-P_DH_NAD(P)-bd"/>
</dbReference>
<protein>
    <recommendedName>
        <fullName evidence="4">glyceraldehyde-3-phosphate dehydrogenase (phosphorylating)</fullName>
        <ecNumber evidence="4">1.2.1.12</ecNumber>
    </recommendedName>
</protein>
<dbReference type="PRINTS" id="PR00078">
    <property type="entry name" value="G3PDHDRGNASE"/>
</dbReference>
<evidence type="ECO:0000256" key="3">
    <source>
        <dbReference type="ARBA" id="ARBA00007406"/>
    </source>
</evidence>
<evidence type="ECO:0000256" key="4">
    <source>
        <dbReference type="ARBA" id="ARBA00013119"/>
    </source>
</evidence>
<evidence type="ECO:0000259" key="11">
    <source>
        <dbReference type="SMART" id="SM00846"/>
    </source>
</evidence>
<keyword evidence="6" id="KW-0560">Oxidoreductase</keyword>
<keyword evidence="7" id="KW-0520">NAD</keyword>
<keyword evidence="8" id="KW-0324">Glycolysis</keyword>
<dbReference type="InterPro" id="IPR036291">
    <property type="entry name" value="NAD(P)-bd_dom_sf"/>
</dbReference>
<evidence type="ECO:0000256" key="10">
    <source>
        <dbReference type="RuleBase" id="RU000397"/>
    </source>
</evidence>
<gene>
    <name evidence="12" type="ORF">MUK42_33157</name>
</gene>
<evidence type="ECO:0000313" key="13">
    <source>
        <dbReference type="Proteomes" id="UP001055439"/>
    </source>
</evidence>
<dbReference type="CDD" id="cd18126">
    <property type="entry name" value="GAPDH_I_C"/>
    <property type="match status" value="1"/>
</dbReference>
<dbReference type="SUPFAM" id="SSF55347">
    <property type="entry name" value="Glyceraldehyde-3-phosphate dehydrogenase-like, C-terminal domain"/>
    <property type="match status" value="1"/>
</dbReference>
<dbReference type="SMART" id="SM00846">
    <property type="entry name" value="Gp_dh_N"/>
    <property type="match status" value="1"/>
</dbReference>
<name>A0A9E7JJP4_9LILI</name>
<evidence type="ECO:0000256" key="9">
    <source>
        <dbReference type="ARBA" id="ARBA00025350"/>
    </source>
</evidence>
<dbReference type="InterPro" id="IPR020830">
    <property type="entry name" value="GlycerAld_3-P_DH_AS"/>
</dbReference>
<dbReference type="FunFam" id="3.30.360.10:FF:000001">
    <property type="entry name" value="Glyceraldehyde-3-phosphate dehydrogenase"/>
    <property type="match status" value="1"/>
</dbReference>
<dbReference type="GO" id="GO:0032991">
    <property type="term" value="C:protein-containing complex"/>
    <property type="evidence" value="ECO:0007669"/>
    <property type="project" value="UniProtKB-ARBA"/>
</dbReference>
<keyword evidence="5" id="KW-0963">Cytoplasm</keyword>
<dbReference type="AlphaFoldDB" id="A0A9E7JJP4"/>
<dbReference type="EMBL" id="CP097503">
    <property type="protein sequence ID" value="URD83341.1"/>
    <property type="molecule type" value="Genomic_DNA"/>
</dbReference>
<evidence type="ECO:0000256" key="2">
    <source>
        <dbReference type="ARBA" id="ARBA00004869"/>
    </source>
</evidence>
<evidence type="ECO:0000256" key="6">
    <source>
        <dbReference type="ARBA" id="ARBA00023002"/>
    </source>
</evidence>
<dbReference type="PANTHER" id="PTHR10836">
    <property type="entry name" value="GLYCERALDEHYDE 3-PHOSPHATE DEHYDROGENASE"/>
    <property type="match status" value="1"/>
</dbReference>
<evidence type="ECO:0000256" key="8">
    <source>
        <dbReference type="ARBA" id="ARBA00023152"/>
    </source>
</evidence>
<dbReference type="GO" id="GO:0004365">
    <property type="term" value="F:glyceraldehyde-3-phosphate dehydrogenase (NAD+) (phosphorylating) activity"/>
    <property type="evidence" value="ECO:0007669"/>
    <property type="project" value="UniProtKB-EC"/>
</dbReference>
<dbReference type="GO" id="GO:0006096">
    <property type="term" value="P:glycolytic process"/>
    <property type="evidence" value="ECO:0007669"/>
    <property type="project" value="UniProtKB-KW"/>
</dbReference>
<dbReference type="CDD" id="cd05214">
    <property type="entry name" value="GAPDH_I_N"/>
    <property type="match status" value="1"/>
</dbReference>
<sequence length="614" mass="68277">MRVLIGFGRIGRLVARVALQSDDVELVAVNDPFITTDYMTYMFKYDTVHGSWKHHEIKVKDSKTLLFGEKEVTVFGIRNPEEIPWGETGAEYVVESTGVFTDKDKAAAHLKGGAKKVIISAPSKDAPMFVVGVNENEYKSDINIVSNASCTTNCLAPLAKVINDRFGIVEGLMTTVHSITATQKTVDGPSSKDWRGGRAASFNIIPSSTGAAKAVGKVLPSLNGKLTGMSFRVPTVDVSVVDLTVRIEKAATYAEIKAAIKEESEGKLKGILGYVEEDLVSTDFLGDSRSSIFDAKAGIALNDNFVKIVSWYDNEWGYSFPFCWQHTCNRPGPPHSQDKVIRLLPPSLAVVYKRHFRWHLHCFLSTDIVGDKPILVRDFIRSALYDPNHGYFSKMSGSVGQLESSIRFNQLQGRVAYLQRLSNLYKQHDISWFTPVELFKPWYAFGIAEAIMRTANLSIPLKVHVNAPVSICFIDKFVLLDPTFLPSGRVFKAPTELLPNLKPNGRANMPQPENDCHGNGHGVMHHMVSVEISQSLAKKQLQTVGEVQSHLSKFRVERRDATDRSGWGPMWPTLFLSCLKLDNHVDYASKTTHGNQVQRIPHTEVMETMNHAGL</sequence>
<comment type="similarity">
    <text evidence="3 10">Belongs to the glyceraldehyde-3-phosphate dehydrogenase family.</text>
</comment>
<dbReference type="GO" id="GO:0006006">
    <property type="term" value="P:glucose metabolic process"/>
    <property type="evidence" value="ECO:0007669"/>
    <property type="project" value="InterPro"/>
</dbReference>
<feature type="domain" description="Glyceraldehyde 3-phosphate dehydrogenase NAD(P) binding" evidence="11">
    <location>
        <begin position="1"/>
        <end position="150"/>
    </location>
</feature>
<comment type="function">
    <text evidence="9">Key enzyme in glycolysis that catalyzes the first step of the pathway by converting D-glyceraldehyde 3-phosphate (G3P) into 3-phospho-D-glyceroyl phosphate. Essential for the maintenance of cellular ATP levels and carbohydrate metabolism.</text>
</comment>
<comment type="subcellular location">
    <subcellularLocation>
        <location evidence="1">Cytoplasm</location>
    </subcellularLocation>
</comment>
<dbReference type="InterPro" id="IPR038375">
    <property type="entry name" value="NDUFAF7_sf"/>
</dbReference>
<dbReference type="Pfam" id="PF02800">
    <property type="entry name" value="Gp_dh_C"/>
    <property type="match status" value="1"/>
</dbReference>
<dbReference type="SUPFAM" id="SSF51735">
    <property type="entry name" value="NAD(P)-binding Rossmann-fold domains"/>
    <property type="match status" value="1"/>
</dbReference>
<evidence type="ECO:0000313" key="12">
    <source>
        <dbReference type="EMBL" id="URD83341.1"/>
    </source>
</evidence>
<dbReference type="EC" id="1.2.1.12" evidence="4"/>
<evidence type="ECO:0000256" key="1">
    <source>
        <dbReference type="ARBA" id="ARBA00004496"/>
    </source>
</evidence>